<evidence type="ECO:0000313" key="15">
    <source>
        <dbReference type="Proteomes" id="UP001243009"/>
    </source>
</evidence>
<keyword evidence="8 11" id="KW-1133">Transmembrane helix</keyword>
<dbReference type="PROSITE" id="PS50109">
    <property type="entry name" value="HIS_KIN"/>
    <property type="match status" value="1"/>
</dbReference>
<feature type="transmembrane region" description="Helical" evidence="11">
    <location>
        <begin position="12"/>
        <end position="31"/>
    </location>
</feature>
<dbReference type="Proteomes" id="UP001243009">
    <property type="component" value="Unassembled WGS sequence"/>
</dbReference>
<dbReference type="EMBL" id="JAUTWS010000002">
    <property type="protein sequence ID" value="MDO9707375.1"/>
    <property type="molecule type" value="Genomic_DNA"/>
</dbReference>
<dbReference type="PANTHER" id="PTHR45436">
    <property type="entry name" value="SENSOR HISTIDINE KINASE YKOH"/>
    <property type="match status" value="1"/>
</dbReference>
<keyword evidence="4" id="KW-0597">Phosphoprotein</keyword>
<dbReference type="RefSeq" id="WP_305102240.1">
    <property type="nucleotide sequence ID" value="NZ_JAUTWS010000002.1"/>
</dbReference>
<dbReference type="Pfam" id="PF02518">
    <property type="entry name" value="HATPase_c"/>
    <property type="match status" value="1"/>
</dbReference>
<comment type="caution">
    <text evidence="14">The sequence shown here is derived from an EMBL/GenBank/DDBJ whole genome shotgun (WGS) entry which is preliminary data.</text>
</comment>
<evidence type="ECO:0000256" key="11">
    <source>
        <dbReference type="SAM" id="Phobius"/>
    </source>
</evidence>
<feature type="domain" description="HAMP" evidence="13">
    <location>
        <begin position="189"/>
        <end position="241"/>
    </location>
</feature>
<dbReference type="SMART" id="SM00387">
    <property type="entry name" value="HATPase_c"/>
    <property type="match status" value="1"/>
</dbReference>
<dbReference type="Gene3D" id="3.30.565.10">
    <property type="entry name" value="Histidine kinase-like ATPase, C-terminal domain"/>
    <property type="match status" value="1"/>
</dbReference>
<keyword evidence="10 11" id="KW-0472">Membrane</keyword>
<dbReference type="PROSITE" id="PS50885">
    <property type="entry name" value="HAMP"/>
    <property type="match status" value="1"/>
</dbReference>
<feature type="domain" description="Histidine kinase" evidence="12">
    <location>
        <begin position="249"/>
        <end position="447"/>
    </location>
</feature>
<dbReference type="InterPro" id="IPR005467">
    <property type="entry name" value="His_kinase_dom"/>
</dbReference>
<evidence type="ECO:0000256" key="5">
    <source>
        <dbReference type="ARBA" id="ARBA00022679"/>
    </source>
</evidence>
<gene>
    <name evidence="14" type="ORF">Q7A36_03390</name>
</gene>
<evidence type="ECO:0000256" key="10">
    <source>
        <dbReference type="ARBA" id="ARBA00023136"/>
    </source>
</evidence>
<protein>
    <recommendedName>
        <fullName evidence="3">histidine kinase</fullName>
        <ecNumber evidence="3">2.7.13.3</ecNumber>
    </recommendedName>
</protein>
<dbReference type="InterPro" id="IPR003594">
    <property type="entry name" value="HATPase_dom"/>
</dbReference>
<dbReference type="Gene3D" id="1.10.287.130">
    <property type="match status" value="1"/>
</dbReference>
<dbReference type="InterPro" id="IPR050428">
    <property type="entry name" value="TCS_sensor_his_kinase"/>
</dbReference>
<evidence type="ECO:0000256" key="8">
    <source>
        <dbReference type="ARBA" id="ARBA00022989"/>
    </source>
</evidence>
<keyword evidence="9" id="KW-0902">Two-component regulatory system</keyword>
<sequence length="447" mass="46535">MALPRSLTLRLALLTAAWVALGLTLAGWLVLSLTSEQLLRTFDGRLLNLLDAVAGAATLTPEGKPGVGTVRALSAPNFAQPLSGYYWQIAVPGAGSATSRSLWDARLPPFDVAAGSGPVITDIPGPREATLRLAQRAVVPEDGAQPLLVQVGVARDALDRDIRRLRLLVGGTFALLGLGLVGGVAGQVVWGLAPLRQARQALAEVRAGTRERLVAGSAPSELAPLLEEIDALVAQNRATVERARAHVGNLAHALKTPIAVQRTALETPQPDLATARAQGAAMERLVQHHLARARASALAGAAAAESAPLAVGEELARALRRLFAARGLEITVAGDAAARVRVDHQDLAEMLGNLLENACNWAQERVRLEVRRGPEGVAVSIADDGPGLTPEERERVLARGARLDEAAPGSGLGLAIVRDLAGLHGGSLALGEAPEGGLLARLLLPAR</sequence>
<dbReference type="InterPro" id="IPR003660">
    <property type="entry name" value="HAMP_dom"/>
</dbReference>
<comment type="subcellular location">
    <subcellularLocation>
        <location evidence="2">Membrane</location>
    </subcellularLocation>
</comment>
<keyword evidence="15" id="KW-1185">Reference proteome</keyword>
<keyword evidence="6 11" id="KW-0812">Transmembrane</keyword>
<dbReference type="SUPFAM" id="SSF55874">
    <property type="entry name" value="ATPase domain of HSP90 chaperone/DNA topoisomerase II/histidine kinase"/>
    <property type="match status" value="1"/>
</dbReference>
<evidence type="ECO:0000256" key="6">
    <source>
        <dbReference type="ARBA" id="ARBA00022692"/>
    </source>
</evidence>
<evidence type="ECO:0000313" key="14">
    <source>
        <dbReference type="EMBL" id="MDO9707375.1"/>
    </source>
</evidence>
<organism evidence="14 15">
    <name type="scientific">Paracraurococcus lichenis</name>
    <dbReference type="NCBI Taxonomy" id="3064888"/>
    <lineage>
        <taxon>Bacteria</taxon>
        <taxon>Pseudomonadati</taxon>
        <taxon>Pseudomonadota</taxon>
        <taxon>Alphaproteobacteria</taxon>
        <taxon>Acetobacterales</taxon>
        <taxon>Roseomonadaceae</taxon>
        <taxon>Paracraurococcus</taxon>
    </lineage>
</organism>
<evidence type="ECO:0000256" key="9">
    <source>
        <dbReference type="ARBA" id="ARBA00023012"/>
    </source>
</evidence>
<name>A0ABT9DTZ8_9PROT</name>
<evidence type="ECO:0000259" key="13">
    <source>
        <dbReference type="PROSITE" id="PS50885"/>
    </source>
</evidence>
<evidence type="ECO:0000256" key="4">
    <source>
        <dbReference type="ARBA" id="ARBA00022553"/>
    </source>
</evidence>
<evidence type="ECO:0000256" key="3">
    <source>
        <dbReference type="ARBA" id="ARBA00012438"/>
    </source>
</evidence>
<dbReference type="PANTHER" id="PTHR45436:SF5">
    <property type="entry name" value="SENSOR HISTIDINE KINASE TRCS"/>
    <property type="match status" value="1"/>
</dbReference>
<comment type="catalytic activity">
    <reaction evidence="1">
        <text>ATP + protein L-histidine = ADP + protein N-phospho-L-histidine.</text>
        <dbReference type="EC" id="2.7.13.3"/>
    </reaction>
</comment>
<evidence type="ECO:0000256" key="2">
    <source>
        <dbReference type="ARBA" id="ARBA00004370"/>
    </source>
</evidence>
<keyword evidence="7 14" id="KW-0418">Kinase</keyword>
<evidence type="ECO:0000256" key="7">
    <source>
        <dbReference type="ARBA" id="ARBA00022777"/>
    </source>
</evidence>
<dbReference type="GO" id="GO:0004673">
    <property type="term" value="F:protein histidine kinase activity"/>
    <property type="evidence" value="ECO:0007669"/>
    <property type="project" value="UniProtKB-EC"/>
</dbReference>
<dbReference type="EC" id="2.7.13.3" evidence="3"/>
<dbReference type="InterPro" id="IPR036890">
    <property type="entry name" value="HATPase_C_sf"/>
</dbReference>
<accession>A0ABT9DTZ8</accession>
<keyword evidence="5 14" id="KW-0808">Transferase</keyword>
<evidence type="ECO:0000256" key="1">
    <source>
        <dbReference type="ARBA" id="ARBA00000085"/>
    </source>
</evidence>
<reference evidence="14 15" key="1">
    <citation type="submission" date="2023-08" db="EMBL/GenBank/DDBJ databases">
        <title>The draft genome sequence of Paracraurococcus sp. LOR1-02.</title>
        <authorList>
            <person name="Kingkaew E."/>
            <person name="Tanasupawat S."/>
        </authorList>
    </citation>
    <scope>NUCLEOTIDE SEQUENCE [LARGE SCALE GENOMIC DNA]</scope>
    <source>
        <strain evidence="14 15">LOR1-02</strain>
    </source>
</reference>
<dbReference type="InterPro" id="IPR004358">
    <property type="entry name" value="Sig_transdc_His_kin-like_C"/>
</dbReference>
<evidence type="ECO:0000259" key="12">
    <source>
        <dbReference type="PROSITE" id="PS50109"/>
    </source>
</evidence>
<dbReference type="PRINTS" id="PR00344">
    <property type="entry name" value="BCTRLSENSOR"/>
</dbReference>
<proteinExistence type="predicted"/>
<feature type="transmembrane region" description="Helical" evidence="11">
    <location>
        <begin position="167"/>
        <end position="190"/>
    </location>
</feature>